<evidence type="ECO:0000313" key="2">
    <source>
        <dbReference type="Proteomes" id="UP001152888"/>
    </source>
</evidence>
<dbReference type="OrthoDB" id="412814at2759"/>
<name>A0A9P0Q3H8_ACAOB</name>
<sequence>MQTNSFRTHSEHFCKFLTRYPGICIQNLSKILAINNIHGNVRYTPTARTYLVT</sequence>
<keyword evidence="2" id="KW-1185">Reference proteome</keyword>
<comment type="caution">
    <text evidence="1">The sequence shown here is derived from an EMBL/GenBank/DDBJ whole genome shotgun (WGS) entry which is preliminary data.</text>
</comment>
<dbReference type="AlphaFoldDB" id="A0A9P0Q3H8"/>
<reference evidence="1" key="1">
    <citation type="submission" date="2022-03" db="EMBL/GenBank/DDBJ databases">
        <authorList>
            <person name="Sayadi A."/>
        </authorList>
    </citation>
    <scope>NUCLEOTIDE SEQUENCE</scope>
</reference>
<evidence type="ECO:0000313" key="1">
    <source>
        <dbReference type="EMBL" id="CAH2009433.1"/>
    </source>
</evidence>
<dbReference type="EMBL" id="CAKOFQ010007881">
    <property type="protein sequence ID" value="CAH2009433.1"/>
    <property type="molecule type" value="Genomic_DNA"/>
</dbReference>
<accession>A0A9P0Q3H8</accession>
<dbReference type="Proteomes" id="UP001152888">
    <property type="component" value="Unassembled WGS sequence"/>
</dbReference>
<protein>
    <submittedName>
        <fullName evidence="1">Uncharacterized protein</fullName>
    </submittedName>
</protein>
<organism evidence="1 2">
    <name type="scientific">Acanthoscelides obtectus</name>
    <name type="common">Bean weevil</name>
    <name type="synonym">Bruchus obtectus</name>
    <dbReference type="NCBI Taxonomy" id="200917"/>
    <lineage>
        <taxon>Eukaryota</taxon>
        <taxon>Metazoa</taxon>
        <taxon>Ecdysozoa</taxon>
        <taxon>Arthropoda</taxon>
        <taxon>Hexapoda</taxon>
        <taxon>Insecta</taxon>
        <taxon>Pterygota</taxon>
        <taxon>Neoptera</taxon>
        <taxon>Endopterygota</taxon>
        <taxon>Coleoptera</taxon>
        <taxon>Polyphaga</taxon>
        <taxon>Cucujiformia</taxon>
        <taxon>Chrysomeloidea</taxon>
        <taxon>Chrysomelidae</taxon>
        <taxon>Bruchinae</taxon>
        <taxon>Bruchini</taxon>
        <taxon>Acanthoscelides</taxon>
    </lineage>
</organism>
<gene>
    <name evidence="1" type="ORF">ACAOBT_LOCUS30866</name>
</gene>
<proteinExistence type="predicted"/>